<dbReference type="Proteomes" id="UP000001304">
    <property type="component" value="Chromosome"/>
</dbReference>
<dbReference type="EMBL" id="CP002098">
    <property type="protein sequence ID" value="ADM27799.1"/>
    <property type="molecule type" value="Genomic_DNA"/>
</dbReference>
<sequence length="77" mass="8703">MARASITGILNNTIREIKSITKIFGEHKTTKEERISEATSVINYISNRKRNSRETVCTPFVNAFICYEIGPEGVKIL</sequence>
<dbReference type="AlphaFoldDB" id="E0SNK3"/>
<dbReference type="KEGG" id="iag:Igag_0984"/>
<evidence type="ECO:0000313" key="1">
    <source>
        <dbReference type="EMBL" id="ADM27799.1"/>
    </source>
</evidence>
<accession>E0SNK3</accession>
<dbReference type="HOGENOM" id="CLU_2629669_0_0_2"/>
<name>E0SNK3_IGNAA</name>
<dbReference type="STRING" id="583356.Igag_0984"/>
<reference evidence="1 2" key="1">
    <citation type="journal article" date="2010" name="Stand. Genomic Sci.">
        <title>Complete genome sequence of Ignisphaera aggregans type strain (AQ1.S1).</title>
        <authorList>
            <person name="Goker M."/>
            <person name="Held B."/>
            <person name="Lapidus A."/>
            <person name="Nolan M."/>
            <person name="Spring S."/>
            <person name="Yasawong M."/>
            <person name="Lucas S."/>
            <person name="Glavina Del Rio T."/>
            <person name="Tice H."/>
            <person name="Cheng J.F."/>
            <person name="Goodwin L."/>
            <person name="Tapia R."/>
            <person name="Pitluck S."/>
            <person name="Liolios K."/>
            <person name="Ivanova N."/>
            <person name="Mavromatis K."/>
            <person name="Mikhailova N."/>
            <person name="Pati A."/>
            <person name="Chen A."/>
            <person name="Palaniappan K."/>
            <person name="Brambilla E."/>
            <person name="Land M."/>
            <person name="Hauser L."/>
            <person name="Chang Y.J."/>
            <person name="Jeffries C.D."/>
            <person name="Brettin T."/>
            <person name="Detter J.C."/>
            <person name="Han C."/>
            <person name="Rohde M."/>
            <person name="Sikorski J."/>
            <person name="Woyke T."/>
            <person name="Bristow J."/>
            <person name="Eisen J.A."/>
            <person name="Markowitz V."/>
            <person name="Hugenholtz P."/>
            <person name="Kyrpides N.C."/>
            <person name="Klenk H.P."/>
        </authorList>
    </citation>
    <scope>NUCLEOTIDE SEQUENCE [LARGE SCALE GENOMIC DNA]</scope>
    <source>
        <strain evidence="2">DSM 17230 / JCM 13409 / AQ1.S1</strain>
    </source>
</reference>
<proteinExistence type="predicted"/>
<gene>
    <name evidence="1" type="ordered locus">Igag_0984</name>
</gene>
<dbReference type="BioCyc" id="IAGG583356:GHAH-967-MONOMER"/>
<organism evidence="1 2">
    <name type="scientific">Ignisphaera aggregans (strain DSM 17230 / JCM 13409 / AQ1.S1)</name>
    <dbReference type="NCBI Taxonomy" id="583356"/>
    <lineage>
        <taxon>Archaea</taxon>
        <taxon>Thermoproteota</taxon>
        <taxon>Thermoprotei</taxon>
        <taxon>Desulfurococcales</taxon>
        <taxon>Desulfurococcaceae</taxon>
        <taxon>Ignisphaera</taxon>
    </lineage>
</organism>
<evidence type="ECO:0000313" key="2">
    <source>
        <dbReference type="Proteomes" id="UP000001304"/>
    </source>
</evidence>
<protein>
    <submittedName>
        <fullName evidence="1">Uncharacterized protein</fullName>
    </submittedName>
</protein>
<keyword evidence="2" id="KW-1185">Reference proteome</keyword>